<keyword evidence="2" id="KW-0132">Cell division</keyword>
<reference evidence="2 3" key="1">
    <citation type="journal article" date="2018" name="Int. J. Syst. Evol. Microbiol.">
        <title>Methylomusa anaerophila gen. nov., sp. nov., an anaerobic methanol-utilizing bacterium isolated from a microbial fuel cell.</title>
        <authorList>
            <person name="Amano N."/>
            <person name="Yamamuro A."/>
            <person name="Miyahara M."/>
            <person name="Kouzuma A."/>
            <person name="Abe T."/>
            <person name="Watanabe K."/>
        </authorList>
    </citation>
    <scope>NUCLEOTIDE SEQUENCE [LARGE SCALE GENOMIC DNA]</scope>
    <source>
        <strain evidence="2 3">MMFC1</strain>
    </source>
</reference>
<dbReference type="PANTHER" id="PTHR32432">
    <property type="entry name" value="CELL DIVISION PROTEIN FTSA-RELATED"/>
    <property type="match status" value="1"/>
</dbReference>
<dbReference type="AlphaFoldDB" id="A0A348AQA7"/>
<dbReference type="KEGG" id="mana:MAMMFC1_03967"/>
<dbReference type="GO" id="GO:0032153">
    <property type="term" value="C:cell division site"/>
    <property type="evidence" value="ECO:0007669"/>
    <property type="project" value="TreeGrafter"/>
</dbReference>
<protein>
    <submittedName>
        <fullName evidence="2">Cell division protein FtsA</fullName>
    </submittedName>
</protein>
<evidence type="ECO:0000259" key="1">
    <source>
        <dbReference type="SMART" id="SM00842"/>
    </source>
</evidence>
<gene>
    <name evidence="2" type="primary">ftsA_2</name>
    <name evidence="2" type="ORF">MAMMFC1_03967</name>
</gene>
<dbReference type="Proteomes" id="UP000276437">
    <property type="component" value="Chromosome"/>
</dbReference>
<keyword evidence="2" id="KW-0131">Cell cycle</keyword>
<organism evidence="2 3">
    <name type="scientific">Methylomusa anaerophila</name>
    <dbReference type="NCBI Taxonomy" id="1930071"/>
    <lineage>
        <taxon>Bacteria</taxon>
        <taxon>Bacillati</taxon>
        <taxon>Bacillota</taxon>
        <taxon>Negativicutes</taxon>
        <taxon>Selenomonadales</taxon>
        <taxon>Sporomusaceae</taxon>
        <taxon>Methylomusa</taxon>
    </lineage>
</organism>
<name>A0A348AQA7_9FIRM</name>
<keyword evidence="3" id="KW-1185">Reference proteome</keyword>
<dbReference type="GO" id="GO:0009898">
    <property type="term" value="C:cytoplasmic side of plasma membrane"/>
    <property type="evidence" value="ECO:0007669"/>
    <property type="project" value="TreeGrafter"/>
</dbReference>
<dbReference type="InterPro" id="IPR050696">
    <property type="entry name" value="FtsA/MreB"/>
</dbReference>
<dbReference type="SMART" id="SM00842">
    <property type="entry name" value="FtsA"/>
    <property type="match status" value="1"/>
</dbReference>
<dbReference type="Pfam" id="PF14450">
    <property type="entry name" value="FtsA"/>
    <property type="match status" value="1"/>
</dbReference>
<dbReference type="InterPro" id="IPR043129">
    <property type="entry name" value="ATPase_NBD"/>
</dbReference>
<feature type="domain" description="SHS2" evidence="1">
    <location>
        <begin position="22"/>
        <end position="207"/>
    </location>
</feature>
<proteinExistence type="predicted"/>
<evidence type="ECO:0000313" key="2">
    <source>
        <dbReference type="EMBL" id="BBB93255.1"/>
    </source>
</evidence>
<dbReference type="PANTHER" id="PTHR32432:SF4">
    <property type="entry name" value="CELL DIVISION PROTEIN FTSA"/>
    <property type="match status" value="1"/>
</dbReference>
<accession>A0A348AQA7</accession>
<dbReference type="InterPro" id="IPR003494">
    <property type="entry name" value="SHS2_FtsA"/>
</dbReference>
<sequence>MLKILGKKHNAVLRGTGMSANIIGIDIGTGTIKVLAGKVGTDGYIEIIGSGSAPTAGYTKGVITDVAALAYSIRQAFDCVVMAANCEKSKNVYLGLGGTAIHGQICVGSVAPLAVGTITNEDVERACRAAVLGSIADDQHVLQVMPINISAVNDKGSDNSVGAKVEVDAYIITLPQTILGDLTIALETHDIHPIGFFANAIVAAEAFTPPSDVESYVFLDIGAGTTDIVYYRGKKKPCLVASLPLGGDYITNDLMQGLSVSRPHAEEIKRYYSKLNKDLRGQNILLDCNDYGTTDKQIPFDFLYDIVECRVEEIVSLAYDYFVDNHMVSERKPFVDKIYLAGGCSALPSFKDNLRKIFGVEPEIVHLDMMPLEYAYPDNMACIGILRHAAQFVPKERINNLSSWQAVVRNIKKMFKM</sequence>
<dbReference type="EMBL" id="AP018449">
    <property type="protein sequence ID" value="BBB93255.1"/>
    <property type="molecule type" value="Genomic_DNA"/>
</dbReference>
<dbReference type="GO" id="GO:0051301">
    <property type="term" value="P:cell division"/>
    <property type="evidence" value="ECO:0007669"/>
    <property type="project" value="UniProtKB-KW"/>
</dbReference>
<evidence type="ECO:0000313" key="3">
    <source>
        <dbReference type="Proteomes" id="UP000276437"/>
    </source>
</evidence>
<dbReference type="Gene3D" id="3.30.420.40">
    <property type="match status" value="2"/>
</dbReference>
<dbReference type="SUPFAM" id="SSF53067">
    <property type="entry name" value="Actin-like ATPase domain"/>
    <property type="match status" value="2"/>
</dbReference>